<dbReference type="EMBL" id="JAAGAX010000003">
    <property type="protein sequence ID" value="KAF2320705.1"/>
    <property type="molecule type" value="Genomic_DNA"/>
</dbReference>
<dbReference type="InterPro" id="IPR058922">
    <property type="entry name" value="WHD_DRP"/>
</dbReference>
<dbReference type="PANTHER" id="PTHR36766:SF40">
    <property type="entry name" value="DISEASE RESISTANCE PROTEIN RGA3"/>
    <property type="match status" value="1"/>
</dbReference>
<organism evidence="4 5">
    <name type="scientific">Hevea brasiliensis</name>
    <name type="common">Para rubber tree</name>
    <name type="synonym">Siphonia brasiliensis</name>
    <dbReference type="NCBI Taxonomy" id="3981"/>
    <lineage>
        <taxon>Eukaryota</taxon>
        <taxon>Viridiplantae</taxon>
        <taxon>Streptophyta</taxon>
        <taxon>Embryophyta</taxon>
        <taxon>Tracheophyta</taxon>
        <taxon>Spermatophyta</taxon>
        <taxon>Magnoliopsida</taxon>
        <taxon>eudicotyledons</taxon>
        <taxon>Gunneridae</taxon>
        <taxon>Pentapetalae</taxon>
        <taxon>rosids</taxon>
        <taxon>fabids</taxon>
        <taxon>Malpighiales</taxon>
        <taxon>Euphorbiaceae</taxon>
        <taxon>Crotonoideae</taxon>
        <taxon>Micrandreae</taxon>
        <taxon>Hevea</taxon>
    </lineage>
</organism>
<keyword evidence="1" id="KW-0677">Repeat</keyword>
<evidence type="ECO:0000256" key="1">
    <source>
        <dbReference type="ARBA" id="ARBA00022737"/>
    </source>
</evidence>
<gene>
    <name evidence="4" type="ORF">GH714_030238</name>
</gene>
<comment type="caution">
    <text evidence="4">The sequence shown here is derived from an EMBL/GenBank/DDBJ whole genome shotgun (WGS) entry which is preliminary data.</text>
</comment>
<dbReference type="Pfam" id="PF23559">
    <property type="entry name" value="WHD_DRP"/>
    <property type="match status" value="1"/>
</dbReference>
<dbReference type="Proteomes" id="UP000467840">
    <property type="component" value="Chromosome 10"/>
</dbReference>
<feature type="domain" description="Disease resistance protein winged helix" evidence="3">
    <location>
        <begin position="1"/>
        <end position="58"/>
    </location>
</feature>
<protein>
    <recommendedName>
        <fullName evidence="3">Disease resistance protein winged helix domain-containing protein</fullName>
    </recommendedName>
</protein>
<proteinExistence type="predicted"/>
<dbReference type="AlphaFoldDB" id="A0A6A6N792"/>
<reference evidence="4 5" key="1">
    <citation type="journal article" date="2020" name="Mol. Plant">
        <title>The Chromosome-Based Rubber Tree Genome Provides New Insights into Spurge Genome Evolution and Rubber Biosynthesis.</title>
        <authorList>
            <person name="Liu J."/>
            <person name="Shi C."/>
            <person name="Shi C.C."/>
            <person name="Li W."/>
            <person name="Zhang Q.J."/>
            <person name="Zhang Y."/>
            <person name="Li K."/>
            <person name="Lu H.F."/>
            <person name="Shi C."/>
            <person name="Zhu S.T."/>
            <person name="Xiao Z.Y."/>
            <person name="Nan H."/>
            <person name="Yue Y."/>
            <person name="Zhu X.G."/>
            <person name="Wu Y."/>
            <person name="Hong X.N."/>
            <person name="Fan G.Y."/>
            <person name="Tong Y."/>
            <person name="Zhang D."/>
            <person name="Mao C.L."/>
            <person name="Liu Y.L."/>
            <person name="Hao S.J."/>
            <person name="Liu W.Q."/>
            <person name="Lv M.Q."/>
            <person name="Zhang H.B."/>
            <person name="Liu Y."/>
            <person name="Hu-Tang G.R."/>
            <person name="Wang J.P."/>
            <person name="Wang J.H."/>
            <person name="Sun Y.H."/>
            <person name="Ni S.B."/>
            <person name="Chen W.B."/>
            <person name="Zhang X.C."/>
            <person name="Jiao Y.N."/>
            <person name="Eichler E.E."/>
            <person name="Li G.H."/>
            <person name="Liu X."/>
            <person name="Gao L.Z."/>
        </authorList>
    </citation>
    <scope>NUCLEOTIDE SEQUENCE [LARGE SCALE GENOMIC DNA]</scope>
    <source>
        <strain evidence="5">cv. GT1</strain>
        <tissue evidence="4">Leaf</tissue>
    </source>
</reference>
<keyword evidence="5" id="KW-1185">Reference proteome</keyword>
<evidence type="ECO:0000313" key="4">
    <source>
        <dbReference type="EMBL" id="KAF2320705.1"/>
    </source>
</evidence>
<evidence type="ECO:0000259" key="3">
    <source>
        <dbReference type="Pfam" id="PF23559"/>
    </source>
</evidence>
<dbReference type="GO" id="GO:0006952">
    <property type="term" value="P:defense response"/>
    <property type="evidence" value="ECO:0007669"/>
    <property type="project" value="UniProtKB-KW"/>
</dbReference>
<keyword evidence="2" id="KW-0611">Plant defense</keyword>
<sequence>MWMAEGLIQSDGARKRPEDIGEDYFQDLLWMSFFQDAGDTDGSGISAYKMLDVIHDLAKFVAGKESVIVDQGLPSDNLAQTRHASVIFDFRSPNIPEALFDANHLRTLIFFPGVAIIKELPTIAKMLNLRHLNVTRCESLCTMSSIFAEIYRRLGCSSSSRTKCEALSYLSSIPGRSNQLQTLPTIMVGGFLDLMFLGQLNLHGELLIRHLENVLKSDDARNANLVRKDNLDH</sequence>
<accession>A0A6A6N792</accession>
<evidence type="ECO:0000256" key="2">
    <source>
        <dbReference type="ARBA" id="ARBA00022821"/>
    </source>
</evidence>
<dbReference type="PANTHER" id="PTHR36766">
    <property type="entry name" value="PLANT BROAD-SPECTRUM MILDEW RESISTANCE PROTEIN RPW8"/>
    <property type="match status" value="1"/>
</dbReference>
<evidence type="ECO:0000313" key="5">
    <source>
        <dbReference type="Proteomes" id="UP000467840"/>
    </source>
</evidence>
<name>A0A6A6N792_HEVBR</name>